<keyword evidence="4" id="KW-1185">Reference proteome</keyword>
<feature type="coiled-coil region" evidence="1">
    <location>
        <begin position="239"/>
        <end position="269"/>
    </location>
</feature>
<feature type="compositionally biased region" description="Low complexity" evidence="2">
    <location>
        <begin position="456"/>
        <end position="465"/>
    </location>
</feature>
<accession>A0A6A6QGM7</accession>
<gene>
    <name evidence="3" type="ORF">BU16DRAFT_117995</name>
</gene>
<feature type="compositionally biased region" description="Basic and acidic residues" evidence="2">
    <location>
        <begin position="270"/>
        <end position="290"/>
    </location>
</feature>
<feature type="compositionally biased region" description="Polar residues" evidence="2">
    <location>
        <begin position="1"/>
        <end position="12"/>
    </location>
</feature>
<feature type="region of interest" description="Disordered" evidence="2">
    <location>
        <begin position="1"/>
        <end position="231"/>
    </location>
</feature>
<feature type="compositionally biased region" description="Polar residues" evidence="2">
    <location>
        <begin position="293"/>
        <end position="317"/>
    </location>
</feature>
<evidence type="ECO:0000313" key="4">
    <source>
        <dbReference type="Proteomes" id="UP000799750"/>
    </source>
</evidence>
<feature type="compositionally biased region" description="Polar residues" evidence="2">
    <location>
        <begin position="160"/>
        <end position="182"/>
    </location>
</feature>
<feature type="region of interest" description="Disordered" evidence="2">
    <location>
        <begin position="270"/>
        <end position="465"/>
    </location>
</feature>
<feature type="compositionally biased region" description="Polar residues" evidence="2">
    <location>
        <begin position="355"/>
        <end position="366"/>
    </location>
</feature>
<organism evidence="3 4">
    <name type="scientific">Lophium mytilinum</name>
    <dbReference type="NCBI Taxonomy" id="390894"/>
    <lineage>
        <taxon>Eukaryota</taxon>
        <taxon>Fungi</taxon>
        <taxon>Dikarya</taxon>
        <taxon>Ascomycota</taxon>
        <taxon>Pezizomycotina</taxon>
        <taxon>Dothideomycetes</taxon>
        <taxon>Pleosporomycetidae</taxon>
        <taxon>Mytilinidiales</taxon>
        <taxon>Mytilinidiaceae</taxon>
        <taxon>Lophium</taxon>
    </lineage>
</organism>
<evidence type="ECO:0000256" key="1">
    <source>
        <dbReference type="SAM" id="Coils"/>
    </source>
</evidence>
<feature type="compositionally biased region" description="Basic and acidic residues" evidence="2">
    <location>
        <begin position="375"/>
        <end position="385"/>
    </location>
</feature>
<feature type="compositionally biased region" description="Polar residues" evidence="2">
    <location>
        <begin position="420"/>
        <end position="431"/>
    </location>
</feature>
<proteinExistence type="predicted"/>
<name>A0A6A6QGM7_9PEZI</name>
<keyword evidence="1" id="KW-0175">Coiled coil</keyword>
<dbReference type="AlphaFoldDB" id="A0A6A6QGM7"/>
<evidence type="ECO:0000256" key="2">
    <source>
        <dbReference type="SAM" id="MobiDB-lite"/>
    </source>
</evidence>
<dbReference type="EMBL" id="MU004195">
    <property type="protein sequence ID" value="KAF2491382.1"/>
    <property type="molecule type" value="Genomic_DNA"/>
</dbReference>
<feature type="compositionally biased region" description="Basic and acidic residues" evidence="2">
    <location>
        <begin position="27"/>
        <end position="79"/>
    </location>
</feature>
<reference evidence="3" key="1">
    <citation type="journal article" date="2020" name="Stud. Mycol.">
        <title>101 Dothideomycetes genomes: a test case for predicting lifestyles and emergence of pathogens.</title>
        <authorList>
            <person name="Haridas S."/>
            <person name="Albert R."/>
            <person name="Binder M."/>
            <person name="Bloem J."/>
            <person name="Labutti K."/>
            <person name="Salamov A."/>
            <person name="Andreopoulos B."/>
            <person name="Baker S."/>
            <person name="Barry K."/>
            <person name="Bills G."/>
            <person name="Bluhm B."/>
            <person name="Cannon C."/>
            <person name="Castanera R."/>
            <person name="Culley D."/>
            <person name="Daum C."/>
            <person name="Ezra D."/>
            <person name="Gonzalez J."/>
            <person name="Henrissat B."/>
            <person name="Kuo A."/>
            <person name="Liang C."/>
            <person name="Lipzen A."/>
            <person name="Lutzoni F."/>
            <person name="Magnuson J."/>
            <person name="Mondo S."/>
            <person name="Nolan M."/>
            <person name="Ohm R."/>
            <person name="Pangilinan J."/>
            <person name="Park H.-J."/>
            <person name="Ramirez L."/>
            <person name="Alfaro M."/>
            <person name="Sun H."/>
            <person name="Tritt A."/>
            <person name="Yoshinaga Y."/>
            <person name="Zwiers L.-H."/>
            <person name="Turgeon B."/>
            <person name="Goodwin S."/>
            <person name="Spatafora J."/>
            <person name="Crous P."/>
            <person name="Grigoriev I."/>
        </authorList>
    </citation>
    <scope>NUCLEOTIDE SEQUENCE</scope>
    <source>
        <strain evidence="3">CBS 269.34</strain>
    </source>
</reference>
<sequence length="465" mass="50671">MVPPHNNQTENDQGGKRRDHDDDDDRDRERSDRGERYHGNRRHEDRYHKDRSREDRGREAWEHEARDQRERTKYLEGLRHTKGPLVGGRNTPDHRSGVPLHSGGGAQSSNPNSVPIGRKRTPSEEGEITSMSRTPKKPRAAYEQQATTQRGFQRPPPSSPKGQSRSYTQVPSRSNVANTNRPDSAFGSMNAPPTIGHLTGVAPVLPAQPGATLATGQTPFEPEISPRATELSERLARRARELEAQSSAIRAALAEEREASEQVNAARLNHLEKRRLLNELDAKSESRTEDEASTSVINPRQHSAVVSLQSNHPTTVPQDVEMTGLIQPAEGMASDANPPQPAAELASSHRKSPSRRANSNAGSGTNDRAIPNSKSIEKSPAKDSVHSGTEAPANATPAMGLPYMQQELRAFIDDEALAASQAQPPNIQQGSPPDGRARKSQNVDDSKGIGKRKGGNNENGKPGRG</sequence>
<evidence type="ECO:0000313" key="3">
    <source>
        <dbReference type="EMBL" id="KAF2491382.1"/>
    </source>
</evidence>
<feature type="compositionally biased region" description="Basic and acidic residues" evidence="2">
    <location>
        <begin position="435"/>
        <end position="448"/>
    </location>
</feature>
<dbReference type="Proteomes" id="UP000799750">
    <property type="component" value="Unassembled WGS sequence"/>
</dbReference>
<protein>
    <submittedName>
        <fullName evidence="3">Uncharacterized protein</fullName>
    </submittedName>
</protein>